<dbReference type="GO" id="GO:0005634">
    <property type="term" value="C:nucleus"/>
    <property type="evidence" value="ECO:0007669"/>
    <property type="project" value="UniProtKB-SubCell"/>
</dbReference>
<evidence type="ECO:0000256" key="15">
    <source>
        <dbReference type="ARBA" id="ARBA00023204"/>
    </source>
</evidence>
<dbReference type="OrthoDB" id="185455at2759"/>
<keyword evidence="13" id="KW-0779">Telomere</keyword>
<sequence length="261" mass="29396">MSSRSTLGMQQFLQVIMHNEVLSDQEVSNECVRILGERSHVRCITEINNSLSSINMAIQSGKDELTGEIFWAFVPTIKDEKMRYQSKYTQAQLDLLRAIFLEILDSENGFISSIDALNIQSTLEPRLSHAEAETTIGEMVSSKWLSSKEGNIYIGVRSTIELMPFFRASHHDEFNACPICDRSLFHGHKCENCQAVHHLYCLGIAKKRTGMLECFKCKKTLNATDLPCIDLNSSRGSQAEQDGTPSPPIKIKGKGKKRKEH</sequence>
<feature type="compositionally biased region" description="Basic residues" evidence="18">
    <location>
        <begin position="251"/>
        <end position="261"/>
    </location>
</feature>
<name>A0A834XWE2_APHGI</name>
<evidence type="ECO:0000256" key="13">
    <source>
        <dbReference type="ARBA" id="ARBA00022895"/>
    </source>
</evidence>
<evidence type="ECO:0000256" key="18">
    <source>
        <dbReference type="SAM" id="MobiDB-lite"/>
    </source>
</evidence>
<keyword evidence="9 17" id="KW-0227">DNA damage</keyword>
<evidence type="ECO:0000256" key="7">
    <source>
        <dbReference type="ARBA" id="ARBA00022679"/>
    </source>
</evidence>
<keyword evidence="8 17" id="KW-0479">Metal-binding</keyword>
<comment type="catalytic activity">
    <reaction evidence="1 17">
        <text>S-ubiquitinyl-[E2 ubiquitin-conjugating enzyme]-L-cysteine + [acceptor protein]-L-lysine = [E2 ubiquitin-conjugating enzyme]-L-cysteine + N(6)-ubiquitinyl-[acceptor protein]-L-lysine.</text>
        <dbReference type="EC" id="2.3.2.27"/>
    </reaction>
</comment>
<comment type="subcellular location">
    <subcellularLocation>
        <location evidence="3">Chromosome</location>
        <location evidence="3">Telomere</location>
    </subcellularLocation>
    <subcellularLocation>
        <location evidence="2 17">Nucleus</location>
    </subcellularLocation>
</comment>
<evidence type="ECO:0000256" key="17">
    <source>
        <dbReference type="RuleBase" id="RU368018"/>
    </source>
</evidence>
<keyword evidence="7 17" id="KW-0808">Transferase</keyword>
<keyword evidence="12 17" id="KW-0862">Zinc</keyword>
<dbReference type="AlphaFoldDB" id="A0A834XWE2"/>
<accession>A0A834XWE2</accession>
<keyword evidence="13" id="KW-0158">Chromosome</keyword>
<dbReference type="EC" id="2.3.2.27" evidence="5 17"/>
<protein>
    <recommendedName>
        <fullName evidence="6 17">Non-structural maintenance of chromosomes element 1 homolog</fullName>
        <ecNumber evidence="5 17">2.3.2.27</ecNumber>
    </recommendedName>
</protein>
<comment type="subunit">
    <text evidence="17">Component of the Smc5-Smc6 complex.</text>
</comment>
<dbReference type="GO" id="GO:0061630">
    <property type="term" value="F:ubiquitin protein ligase activity"/>
    <property type="evidence" value="ECO:0007669"/>
    <property type="project" value="UniProtKB-EC"/>
</dbReference>
<keyword evidence="10 17" id="KW-0863">Zinc-finger</keyword>
<dbReference type="InterPro" id="IPR011513">
    <property type="entry name" value="Nse1"/>
</dbReference>
<evidence type="ECO:0000256" key="11">
    <source>
        <dbReference type="ARBA" id="ARBA00022786"/>
    </source>
</evidence>
<keyword evidence="15 17" id="KW-0234">DNA repair</keyword>
<evidence type="ECO:0000313" key="19">
    <source>
        <dbReference type="EMBL" id="KAF7994695.1"/>
    </source>
</evidence>
<dbReference type="EMBL" id="JACMRX010000002">
    <property type="protein sequence ID" value="KAF7994695.1"/>
    <property type="molecule type" value="Genomic_DNA"/>
</dbReference>
<dbReference type="FunFam" id="1.10.10.10:FF:000270">
    <property type="entry name" value="Non-structural maintenance of chromosomes element 1 homolog"/>
    <property type="match status" value="1"/>
</dbReference>
<keyword evidence="20" id="KW-1185">Reference proteome</keyword>
<evidence type="ECO:0000256" key="10">
    <source>
        <dbReference type="ARBA" id="ARBA00022771"/>
    </source>
</evidence>
<keyword evidence="16 17" id="KW-0539">Nucleus</keyword>
<keyword evidence="11 17" id="KW-0833">Ubl conjugation pathway</keyword>
<dbReference type="Gene3D" id="3.90.1150.220">
    <property type="match status" value="1"/>
</dbReference>
<proteinExistence type="inferred from homology"/>
<dbReference type="PANTHER" id="PTHR20973:SF0">
    <property type="entry name" value="NON-STRUCTURAL MAINTENANCE OF CHROMOSOMES ELEMENT 1 HOMOLOG"/>
    <property type="match status" value="1"/>
</dbReference>
<dbReference type="GO" id="GO:0008270">
    <property type="term" value="F:zinc ion binding"/>
    <property type="evidence" value="ECO:0007669"/>
    <property type="project" value="UniProtKB-KW"/>
</dbReference>
<evidence type="ECO:0000256" key="4">
    <source>
        <dbReference type="ARBA" id="ARBA00010258"/>
    </source>
</evidence>
<dbReference type="PANTHER" id="PTHR20973">
    <property type="entry name" value="NON-SMC ELEMENT 1-RELATED"/>
    <property type="match status" value="1"/>
</dbReference>
<organism evidence="19 20">
    <name type="scientific">Aphidius gifuensis</name>
    <name type="common">Parasitoid wasp</name>
    <dbReference type="NCBI Taxonomy" id="684658"/>
    <lineage>
        <taxon>Eukaryota</taxon>
        <taxon>Metazoa</taxon>
        <taxon>Ecdysozoa</taxon>
        <taxon>Arthropoda</taxon>
        <taxon>Hexapoda</taxon>
        <taxon>Insecta</taxon>
        <taxon>Pterygota</taxon>
        <taxon>Neoptera</taxon>
        <taxon>Endopterygota</taxon>
        <taxon>Hymenoptera</taxon>
        <taxon>Apocrita</taxon>
        <taxon>Ichneumonoidea</taxon>
        <taxon>Braconidae</taxon>
        <taxon>Aphidiinae</taxon>
        <taxon>Aphidius</taxon>
    </lineage>
</organism>
<dbReference type="GO" id="GO:0000781">
    <property type="term" value="C:chromosome, telomeric region"/>
    <property type="evidence" value="ECO:0007669"/>
    <property type="project" value="UniProtKB-SubCell"/>
</dbReference>
<dbReference type="GO" id="GO:0000724">
    <property type="term" value="P:double-strand break repair via homologous recombination"/>
    <property type="evidence" value="ECO:0007669"/>
    <property type="project" value="TreeGrafter"/>
</dbReference>
<comment type="similarity">
    <text evidence="4 17">Belongs to the NSE1 family.</text>
</comment>
<dbReference type="Pfam" id="PF07574">
    <property type="entry name" value="SMC_Nse1"/>
    <property type="match status" value="1"/>
</dbReference>
<evidence type="ECO:0000256" key="3">
    <source>
        <dbReference type="ARBA" id="ARBA00004574"/>
    </source>
</evidence>
<dbReference type="InterPro" id="IPR036388">
    <property type="entry name" value="WH-like_DNA-bd_sf"/>
</dbReference>
<evidence type="ECO:0000256" key="12">
    <source>
        <dbReference type="ARBA" id="ARBA00022833"/>
    </source>
</evidence>
<reference evidence="19 20" key="1">
    <citation type="submission" date="2020-08" db="EMBL/GenBank/DDBJ databases">
        <title>Aphidius gifuensis genome sequencing and assembly.</title>
        <authorList>
            <person name="Du Z."/>
        </authorList>
    </citation>
    <scope>NUCLEOTIDE SEQUENCE [LARGE SCALE GENOMIC DNA]</scope>
    <source>
        <strain evidence="19">YNYX2018</strain>
        <tissue evidence="19">Adults</tissue>
    </source>
</reference>
<dbReference type="Proteomes" id="UP000639338">
    <property type="component" value="Unassembled WGS sequence"/>
</dbReference>
<evidence type="ECO:0000256" key="14">
    <source>
        <dbReference type="ARBA" id="ARBA00023172"/>
    </source>
</evidence>
<evidence type="ECO:0000256" key="2">
    <source>
        <dbReference type="ARBA" id="ARBA00004123"/>
    </source>
</evidence>
<dbReference type="GO" id="GO:0030915">
    <property type="term" value="C:Smc5-Smc6 complex"/>
    <property type="evidence" value="ECO:0007669"/>
    <property type="project" value="UniProtKB-UniRule"/>
</dbReference>
<comment type="caution">
    <text evidence="19">The sequence shown here is derived from an EMBL/GenBank/DDBJ whole genome shotgun (WGS) entry which is preliminary data.</text>
</comment>
<evidence type="ECO:0000256" key="5">
    <source>
        <dbReference type="ARBA" id="ARBA00012483"/>
    </source>
</evidence>
<feature type="region of interest" description="Disordered" evidence="18">
    <location>
        <begin position="235"/>
        <end position="261"/>
    </location>
</feature>
<dbReference type="InterPro" id="IPR011011">
    <property type="entry name" value="Znf_FYVE_PHD"/>
</dbReference>
<evidence type="ECO:0000313" key="20">
    <source>
        <dbReference type="Proteomes" id="UP000639338"/>
    </source>
</evidence>
<evidence type="ECO:0000256" key="8">
    <source>
        <dbReference type="ARBA" id="ARBA00022723"/>
    </source>
</evidence>
<keyword evidence="14 17" id="KW-0233">DNA recombination</keyword>
<dbReference type="SUPFAM" id="SSF57903">
    <property type="entry name" value="FYVE/PHD zinc finger"/>
    <property type="match status" value="1"/>
</dbReference>
<evidence type="ECO:0000256" key="9">
    <source>
        <dbReference type="ARBA" id="ARBA00022763"/>
    </source>
</evidence>
<dbReference type="Gene3D" id="1.10.10.10">
    <property type="entry name" value="Winged helix-like DNA-binding domain superfamily/Winged helix DNA-binding domain"/>
    <property type="match status" value="1"/>
</dbReference>
<evidence type="ECO:0000256" key="1">
    <source>
        <dbReference type="ARBA" id="ARBA00000900"/>
    </source>
</evidence>
<feature type="compositionally biased region" description="Polar residues" evidence="18">
    <location>
        <begin position="235"/>
        <end position="244"/>
    </location>
</feature>
<gene>
    <name evidence="19" type="ORF">HCN44_004167</name>
</gene>
<evidence type="ECO:0000256" key="16">
    <source>
        <dbReference type="ARBA" id="ARBA00023242"/>
    </source>
</evidence>
<evidence type="ECO:0000256" key="6">
    <source>
        <dbReference type="ARBA" id="ARBA00019422"/>
    </source>
</evidence>